<name>A0A120FWB9_PSEFL</name>
<comment type="caution">
    <text evidence="1">The sequence shown here is derived from an EMBL/GenBank/DDBJ whole genome shotgun (WGS) entry which is preliminary data.</text>
</comment>
<dbReference type="AlphaFoldDB" id="A0A120FWB9"/>
<evidence type="ECO:0000313" key="2">
    <source>
        <dbReference type="Proteomes" id="UP000063434"/>
    </source>
</evidence>
<dbReference type="EMBL" id="LCYC01000064">
    <property type="protein sequence ID" value="KWV69702.1"/>
    <property type="molecule type" value="Genomic_DNA"/>
</dbReference>
<protein>
    <submittedName>
        <fullName evidence="1">Uncharacterized protein</fullName>
    </submittedName>
</protein>
<accession>A0A120FWB9</accession>
<evidence type="ECO:0000313" key="1">
    <source>
        <dbReference type="EMBL" id="KWV69702.1"/>
    </source>
</evidence>
<dbReference type="Proteomes" id="UP000063434">
    <property type="component" value="Unassembled WGS sequence"/>
</dbReference>
<proteinExistence type="predicted"/>
<gene>
    <name evidence="1" type="ORF">PFL603g_06149</name>
</gene>
<sequence>MHQAISHATRRAAAGVQACPVRVPELNARGGLLTVEHHRQLIETDAEAAVTQVAGNLRSNGVILATAVDDDEVVAVGVHLHERQGHGRSCE</sequence>
<reference evidence="1 2" key="1">
    <citation type="submission" date="2015-05" db="EMBL/GenBank/DDBJ databases">
        <title>A genomic and transcriptomic approach to investigate the blue pigment phenotype in Pseudomonas fluorescens.</title>
        <authorList>
            <person name="Andreani N.A."/>
            <person name="Cardazzo B."/>
        </authorList>
    </citation>
    <scope>NUCLEOTIDE SEQUENCE [LARGE SCALE GENOMIC DNA]</scope>
    <source>
        <strain evidence="1 2">Ps_40</strain>
    </source>
</reference>
<organism evidence="1 2">
    <name type="scientific">Pseudomonas fluorescens</name>
    <dbReference type="NCBI Taxonomy" id="294"/>
    <lineage>
        <taxon>Bacteria</taxon>
        <taxon>Pseudomonadati</taxon>
        <taxon>Pseudomonadota</taxon>
        <taxon>Gammaproteobacteria</taxon>
        <taxon>Pseudomonadales</taxon>
        <taxon>Pseudomonadaceae</taxon>
        <taxon>Pseudomonas</taxon>
    </lineage>
</organism>